<dbReference type="AlphaFoldDB" id="A0A5R8ZDC6"/>
<dbReference type="PANTHER" id="PTHR13887:SF41">
    <property type="entry name" value="THIOREDOXIN SUPERFAMILY PROTEIN"/>
    <property type="match status" value="1"/>
</dbReference>
<dbReference type="GO" id="GO:0016491">
    <property type="term" value="F:oxidoreductase activity"/>
    <property type="evidence" value="ECO:0007669"/>
    <property type="project" value="InterPro"/>
</dbReference>
<sequence>MKVEIFSDVVCPWCYIGHHRLQQAVRLFEGDVEVAHRPFQLDPDGVSTGEPLLRALERKFGGAGQVAQMTARVAGVAAEDGLDLRFDRALQAGTFEAHRLISLAGRAGRGAAMAERLFRAHFTDGLDVGDPGTLAGLAAETGVEDTGEGAEQVRADLARAHALGVRSVPLFLFEEKYAVSGAQPVETLVAALREVEARTAQEKAAQEKATQEKAGEGCEGDACAV</sequence>
<name>A0A5R8ZDC6_9ACTN</name>
<dbReference type="CDD" id="cd03024">
    <property type="entry name" value="DsbA_FrnE"/>
    <property type="match status" value="1"/>
</dbReference>
<protein>
    <submittedName>
        <fullName evidence="3">DsbA family oxidoreductase</fullName>
    </submittedName>
</protein>
<dbReference type="InterPro" id="IPR001853">
    <property type="entry name" value="DSBA-like_thioredoxin_dom"/>
</dbReference>
<accession>A0A5R8ZDC6</accession>
<dbReference type="Pfam" id="PF01323">
    <property type="entry name" value="DSBA"/>
    <property type="match status" value="1"/>
</dbReference>
<dbReference type="Proteomes" id="UP000309033">
    <property type="component" value="Unassembled WGS sequence"/>
</dbReference>
<dbReference type="PANTHER" id="PTHR13887">
    <property type="entry name" value="GLUTATHIONE S-TRANSFERASE KAPPA"/>
    <property type="match status" value="1"/>
</dbReference>
<dbReference type="OrthoDB" id="9799122at2"/>
<feature type="region of interest" description="Disordered" evidence="1">
    <location>
        <begin position="203"/>
        <end position="225"/>
    </location>
</feature>
<organism evidence="3 4">
    <name type="scientific">Microbispora triticiradicis</name>
    <dbReference type="NCBI Taxonomy" id="2200763"/>
    <lineage>
        <taxon>Bacteria</taxon>
        <taxon>Bacillati</taxon>
        <taxon>Actinomycetota</taxon>
        <taxon>Actinomycetes</taxon>
        <taxon>Streptosporangiales</taxon>
        <taxon>Streptosporangiaceae</taxon>
        <taxon>Microbispora</taxon>
    </lineage>
</organism>
<feature type="domain" description="DSBA-like thioredoxin" evidence="2">
    <location>
        <begin position="3"/>
        <end position="192"/>
    </location>
</feature>
<evidence type="ECO:0000259" key="2">
    <source>
        <dbReference type="Pfam" id="PF01323"/>
    </source>
</evidence>
<evidence type="ECO:0000256" key="1">
    <source>
        <dbReference type="SAM" id="MobiDB-lite"/>
    </source>
</evidence>
<dbReference type="Gene3D" id="3.40.30.10">
    <property type="entry name" value="Glutaredoxin"/>
    <property type="match status" value="1"/>
</dbReference>
<proteinExistence type="predicted"/>
<feature type="compositionally biased region" description="Basic and acidic residues" evidence="1">
    <location>
        <begin position="203"/>
        <end position="216"/>
    </location>
</feature>
<keyword evidence="4" id="KW-1185">Reference proteome</keyword>
<gene>
    <name evidence="3" type="ORF">FED44_06070</name>
</gene>
<reference evidence="3" key="1">
    <citation type="submission" date="2019-05" db="EMBL/GenBank/DDBJ databases">
        <title>Isolation, diversity and antifungal activity of Actinobacteria from wheat.</title>
        <authorList>
            <person name="Yu B."/>
        </authorList>
    </citation>
    <scope>NUCLEOTIDE SEQUENCE [LARGE SCALE GENOMIC DNA]</scope>
    <source>
        <strain evidence="3">NEAU-HEGS1-5</strain>
    </source>
</reference>
<comment type="caution">
    <text evidence="3">The sequence shown here is derived from an EMBL/GenBank/DDBJ whole genome shotgun (WGS) entry which is preliminary data.</text>
</comment>
<dbReference type="InterPro" id="IPR036249">
    <property type="entry name" value="Thioredoxin-like_sf"/>
</dbReference>
<evidence type="ECO:0000313" key="4">
    <source>
        <dbReference type="Proteomes" id="UP000309033"/>
    </source>
</evidence>
<dbReference type="EMBL" id="VANP01000002">
    <property type="protein sequence ID" value="TLP63809.1"/>
    <property type="molecule type" value="Genomic_DNA"/>
</dbReference>
<evidence type="ECO:0000313" key="3">
    <source>
        <dbReference type="EMBL" id="TLP63809.1"/>
    </source>
</evidence>
<dbReference type="SUPFAM" id="SSF52833">
    <property type="entry name" value="Thioredoxin-like"/>
    <property type="match status" value="1"/>
</dbReference>